<evidence type="ECO:0000313" key="3">
    <source>
        <dbReference type="EMBL" id="CAG8717157.1"/>
    </source>
</evidence>
<dbReference type="GO" id="GO:0004672">
    <property type="term" value="F:protein kinase activity"/>
    <property type="evidence" value="ECO:0007669"/>
    <property type="project" value="InterPro"/>
</dbReference>
<evidence type="ECO:0000313" key="4">
    <source>
        <dbReference type="Proteomes" id="UP000789375"/>
    </source>
</evidence>
<dbReference type="Gene3D" id="1.10.510.10">
    <property type="entry name" value="Transferase(Phosphotransferase) domain 1"/>
    <property type="match status" value="1"/>
</dbReference>
<evidence type="ECO:0000256" key="1">
    <source>
        <dbReference type="SAM" id="Coils"/>
    </source>
</evidence>
<comment type="caution">
    <text evidence="3">The sequence shown here is derived from an EMBL/GenBank/DDBJ whole genome shotgun (WGS) entry which is preliminary data.</text>
</comment>
<feature type="coiled-coil region" evidence="1">
    <location>
        <begin position="4"/>
        <end position="31"/>
    </location>
</feature>
<keyword evidence="1" id="KW-0175">Coiled coil</keyword>
<keyword evidence="4" id="KW-1185">Reference proteome</keyword>
<feature type="domain" description="Protein kinase" evidence="2">
    <location>
        <begin position="202"/>
        <end position="452"/>
    </location>
</feature>
<organism evidence="3 4">
    <name type="scientific">Funneliformis mosseae</name>
    <name type="common">Endomycorrhizal fungus</name>
    <name type="synonym">Glomus mosseae</name>
    <dbReference type="NCBI Taxonomy" id="27381"/>
    <lineage>
        <taxon>Eukaryota</taxon>
        <taxon>Fungi</taxon>
        <taxon>Fungi incertae sedis</taxon>
        <taxon>Mucoromycota</taxon>
        <taxon>Glomeromycotina</taxon>
        <taxon>Glomeromycetes</taxon>
        <taxon>Glomerales</taxon>
        <taxon>Glomeraceae</taxon>
        <taxon>Funneliformis</taxon>
    </lineage>
</organism>
<accession>A0A9N9NAX9</accession>
<reference evidence="3" key="1">
    <citation type="submission" date="2021-06" db="EMBL/GenBank/DDBJ databases">
        <authorList>
            <person name="Kallberg Y."/>
            <person name="Tangrot J."/>
            <person name="Rosling A."/>
        </authorList>
    </citation>
    <scope>NUCLEOTIDE SEQUENCE</scope>
    <source>
        <strain evidence="3">87-6 pot B 2015</strain>
    </source>
</reference>
<dbReference type="InterPro" id="IPR011009">
    <property type="entry name" value="Kinase-like_dom_sf"/>
</dbReference>
<protein>
    <submittedName>
        <fullName evidence="3">2625_t:CDS:1</fullName>
    </submittedName>
</protein>
<feature type="non-terminal residue" evidence="3">
    <location>
        <position position="452"/>
    </location>
</feature>
<proteinExistence type="predicted"/>
<dbReference type="Proteomes" id="UP000789375">
    <property type="component" value="Unassembled WGS sequence"/>
</dbReference>
<evidence type="ECO:0000259" key="2">
    <source>
        <dbReference type="PROSITE" id="PS50011"/>
    </source>
</evidence>
<dbReference type="InterPro" id="IPR000719">
    <property type="entry name" value="Prot_kinase_dom"/>
</dbReference>
<dbReference type="GO" id="GO:0005524">
    <property type="term" value="F:ATP binding"/>
    <property type="evidence" value="ECO:0007669"/>
    <property type="project" value="InterPro"/>
</dbReference>
<gene>
    <name evidence="3" type="ORF">FMOSSE_LOCUS14718</name>
</gene>
<dbReference type="SUPFAM" id="SSF56112">
    <property type="entry name" value="Protein kinase-like (PK-like)"/>
    <property type="match status" value="1"/>
</dbReference>
<dbReference type="EMBL" id="CAJVPP010012267">
    <property type="protein sequence ID" value="CAG8717157.1"/>
    <property type="molecule type" value="Genomic_DNA"/>
</dbReference>
<feature type="non-terminal residue" evidence="3">
    <location>
        <position position="1"/>
    </location>
</feature>
<name>A0A9N9NAX9_FUNMO</name>
<dbReference type="AlphaFoldDB" id="A0A9N9NAX9"/>
<sequence>MTTFEEIKNQFKYATDMLEKAEKKLDNKEKTIWEFVGKEQVIFLQKKLTEFNEGKEIPMDSKKLVQPPGQLPNKTFLNDFLNEKPEVKIPLSPAHFSQIYTKGHLIYPPSVGMNEDSFHAFWDDIIKNSIELFGKNIVGLETMKFDRNTNKRTSTGRNRPDMVILVRNICPFRGEEKAADSDANPSKELTKKFKEWIYGDAPYLLAYHATGRFVTFVTLYESEPVNIGSSKKRTRSEVKSEMICEFNLESRILPTIVILCPARDTPDFITLLRPNGTIVELGYNVKKIFREERSIDQLREIYTTLYQNNVRFTDKLEYTTSHSAHLEPRGLQRKPGNLNELLKALICILTCLKDMHSIKSKPILHRDVRWPNIVQHHNEYKKFILIDFDYATLGSDKRGIVRKPLKEFSETGHAPEIGIPEKLREFASKLCHDNPKKRPAASDALDEAIEMF</sequence>
<dbReference type="PROSITE" id="PS50011">
    <property type="entry name" value="PROTEIN_KINASE_DOM"/>
    <property type="match status" value="1"/>
</dbReference>